<evidence type="ECO:0000256" key="1">
    <source>
        <dbReference type="ARBA" id="ARBA00023157"/>
    </source>
</evidence>
<dbReference type="InterPro" id="IPR033620">
    <property type="entry name" value="Ribosomal_mS37_met"/>
</dbReference>
<dbReference type="GO" id="GO:0003723">
    <property type="term" value="F:RNA binding"/>
    <property type="evidence" value="ECO:0007669"/>
    <property type="project" value="TreeGrafter"/>
</dbReference>
<dbReference type="GO" id="GO:0032543">
    <property type="term" value="P:mitochondrial translation"/>
    <property type="evidence" value="ECO:0007669"/>
    <property type="project" value="InterPro"/>
</dbReference>
<name>A0A182QPU7_9DIPT</name>
<reference evidence="3" key="2">
    <citation type="submission" date="2020-05" db="UniProtKB">
        <authorList>
            <consortium name="EnsemblMetazoa"/>
        </authorList>
    </citation>
    <scope>IDENTIFICATION</scope>
    <source>
        <strain evidence="3">FAR1</strain>
    </source>
</reference>
<dbReference type="EMBL" id="AXCN02000770">
    <property type="status" value="NOT_ANNOTATED_CDS"/>
    <property type="molecule type" value="Genomic_DNA"/>
</dbReference>
<accession>A0A182QPU7</accession>
<evidence type="ECO:0000259" key="2">
    <source>
        <dbReference type="Pfam" id="PF06747"/>
    </source>
</evidence>
<proteinExistence type="predicted"/>
<dbReference type="PANTHER" id="PTHR31278:SF2">
    <property type="entry name" value="SMALL RIBOSOMAL SUBUNIT PROTEIN MS37"/>
    <property type="match status" value="1"/>
</dbReference>
<dbReference type="InterPro" id="IPR010625">
    <property type="entry name" value="CHCH"/>
</dbReference>
<evidence type="ECO:0000313" key="4">
    <source>
        <dbReference type="Proteomes" id="UP000075886"/>
    </source>
</evidence>
<dbReference type="Gene3D" id="1.10.287.1130">
    <property type="entry name" value="CytochromE C oxidase copper chaperone"/>
    <property type="match status" value="1"/>
</dbReference>
<dbReference type="PANTHER" id="PTHR31278">
    <property type="entry name" value="CHCHD1"/>
    <property type="match status" value="1"/>
</dbReference>
<protein>
    <recommendedName>
        <fullName evidence="2">CHCH domain-containing protein</fullName>
    </recommendedName>
</protein>
<keyword evidence="1" id="KW-1015">Disulfide bond</keyword>
<dbReference type="GO" id="GO:0005654">
    <property type="term" value="C:nucleoplasm"/>
    <property type="evidence" value="ECO:0007669"/>
    <property type="project" value="TreeGrafter"/>
</dbReference>
<feature type="domain" description="CHCH" evidence="2">
    <location>
        <begin position="70"/>
        <end position="103"/>
    </location>
</feature>
<keyword evidence="4" id="KW-1185">Reference proteome</keyword>
<dbReference type="Proteomes" id="UP000075886">
    <property type="component" value="Unassembled WGS sequence"/>
</dbReference>
<dbReference type="Pfam" id="PF06747">
    <property type="entry name" value="CHCH"/>
    <property type="match status" value="1"/>
</dbReference>
<dbReference type="STRING" id="69004.A0A182QPU7"/>
<evidence type="ECO:0000313" key="3">
    <source>
        <dbReference type="EnsemblMetazoa" id="AFAF014467-PA"/>
    </source>
</evidence>
<organism evidence="3 4">
    <name type="scientific">Anopheles farauti</name>
    <dbReference type="NCBI Taxonomy" id="69004"/>
    <lineage>
        <taxon>Eukaryota</taxon>
        <taxon>Metazoa</taxon>
        <taxon>Ecdysozoa</taxon>
        <taxon>Arthropoda</taxon>
        <taxon>Hexapoda</taxon>
        <taxon>Insecta</taxon>
        <taxon>Pterygota</taxon>
        <taxon>Neoptera</taxon>
        <taxon>Endopterygota</taxon>
        <taxon>Diptera</taxon>
        <taxon>Nematocera</taxon>
        <taxon>Culicoidea</taxon>
        <taxon>Culicidae</taxon>
        <taxon>Anophelinae</taxon>
        <taxon>Anopheles</taxon>
    </lineage>
</organism>
<reference evidence="4" key="1">
    <citation type="submission" date="2014-01" db="EMBL/GenBank/DDBJ databases">
        <title>The Genome Sequence of Anopheles farauti FAR1 (V2).</title>
        <authorList>
            <consortium name="The Broad Institute Genomics Platform"/>
            <person name="Neafsey D.E."/>
            <person name="Besansky N."/>
            <person name="Howell P."/>
            <person name="Walton C."/>
            <person name="Young S.K."/>
            <person name="Zeng Q."/>
            <person name="Gargeya S."/>
            <person name="Fitzgerald M."/>
            <person name="Haas B."/>
            <person name="Abouelleil A."/>
            <person name="Allen A.W."/>
            <person name="Alvarado L."/>
            <person name="Arachchi H.M."/>
            <person name="Berlin A.M."/>
            <person name="Chapman S.B."/>
            <person name="Gainer-Dewar J."/>
            <person name="Goldberg J."/>
            <person name="Griggs A."/>
            <person name="Gujja S."/>
            <person name="Hansen M."/>
            <person name="Howarth C."/>
            <person name="Imamovic A."/>
            <person name="Ireland A."/>
            <person name="Larimer J."/>
            <person name="McCowan C."/>
            <person name="Murphy C."/>
            <person name="Pearson M."/>
            <person name="Poon T.W."/>
            <person name="Priest M."/>
            <person name="Roberts A."/>
            <person name="Saif S."/>
            <person name="Shea T."/>
            <person name="Sisk P."/>
            <person name="Sykes S."/>
            <person name="Wortman J."/>
            <person name="Nusbaum C."/>
            <person name="Birren B."/>
        </authorList>
    </citation>
    <scope>NUCLEOTIDE SEQUENCE [LARGE SCALE GENOMIC DNA]</scope>
    <source>
        <strain evidence="4">FAR1</strain>
    </source>
</reference>
<dbReference type="GO" id="GO:0005761">
    <property type="term" value="C:mitochondrial ribosome"/>
    <property type="evidence" value="ECO:0007669"/>
    <property type="project" value="InterPro"/>
</dbReference>
<dbReference type="VEuPathDB" id="VectorBase:AFAF014467"/>
<dbReference type="EnsemblMetazoa" id="AFAF014467-RA">
    <property type="protein sequence ID" value="AFAF014467-PA"/>
    <property type="gene ID" value="AFAF014467"/>
</dbReference>
<sequence length="145" mass="16311">MAIADDSGSFSIIDVPLEKHTFNHKMRTASALLRVRKPQNEADIPFQEILPLRLKNHVSGKTDKTSDVACLQEMAVLFSCLKTNDFNESLCSKEVGNFQRCYKVFLDKKTAKKETSSKGVLVAGKDLNYKQLNKVLKKYPTSAQK</sequence>
<dbReference type="SUPFAM" id="SSF47072">
    <property type="entry name" value="Cysteine alpha-hairpin motif"/>
    <property type="match status" value="1"/>
</dbReference>
<dbReference type="InterPro" id="IPR009069">
    <property type="entry name" value="Cys_alpha_HP_mot_SF"/>
</dbReference>
<dbReference type="AlphaFoldDB" id="A0A182QPU7"/>